<dbReference type="Gene3D" id="3.60.15.10">
    <property type="entry name" value="Ribonuclease Z/Hydroxyacylglutathione hydrolase-like"/>
    <property type="match status" value="1"/>
</dbReference>
<evidence type="ECO:0000313" key="2">
    <source>
        <dbReference type="EMBL" id="CAG8723485.1"/>
    </source>
</evidence>
<feature type="domain" description="Metallo-beta-lactamase" evidence="1">
    <location>
        <begin position="34"/>
        <end position="245"/>
    </location>
</feature>
<reference evidence="2 3" key="1">
    <citation type="submission" date="2021-06" db="EMBL/GenBank/DDBJ databases">
        <authorList>
            <person name="Kallberg Y."/>
            <person name="Tangrot J."/>
            <person name="Rosling A."/>
        </authorList>
    </citation>
    <scope>NUCLEOTIDE SEQUENCE [LARGE SCALE GENOMIC DNA]</scope>
    <source>
        <strain evidence="2 3">120-4 pot B 10/14</strain>
    </source>
</reference>
<dbReference type="SUPFAM" id="SSF56281">
    <property type="entry name" value="Metallo-hydrolase/oxidoreductase"/>
    <property type="match status" value="1"/>
</dbReference>
<keyword evidence="3" id="KW-1185">Reference proteome</keyword>
<protein>
    <submittedName>
        <fullName evidence="2">41516_t:CDS:1</fullName>
    </submittedName>
</protein>
<comment type="caution">
    <text evidence="2">The sequence shown here is derived from an EMBL/GenBank/DDBJ whole genome shotgun (WGS) entry which is preliminary data.</text>
</comment>
<dbReference type="Proteomes" id="UP000789901">
    <property type="component" value="Unassembled WGS sequence"/>
</dbReference>
<accession>A0ABN7V2V7</accession>
<organism evidence="2 3">
    <name type="scientific">Gigaspora margarita</name>
    <dbReference type="NCBI Taxonomy" id="4874"/>
    <lineage>
        <taxon>Eukaryota</taxon>
        <taxon>Fungi</taxon>
        <taxon>Fungi incertae sedis</taxon>
        <taxon>Mucoromycota</taxon>
        <taxon>Glomeromycotina</taxon>
        <taxon>Glomeromycetes</taxon>
        <taxon>Diversisporales</taxon>
        <taxon>Gigasporaceae</taxon>
        <taxon>Gigaspora</taxon>
    </lineage>
</organism>
<dbReference type="EMBL" id="CAJVQB010008817">
    <property type="protein sequence ID" value="CAG8723485.1"/>
    <property type="molecule type" value="Genomic_DNA"/>
</dbReference>
<proteinExistence type="predicted"/>
<dbReference type="InterPro" id="IPR036866">
    <property type="entry name" value="RibonucZ/Hydroxyglut_hydro"/>
</dbReference>
<dbReference type="Pfam" id="PF00753">
    <property type="entry name" value="Lactamase_B"/>
    <property type="match status" value="1"/>
</dbReference>
<name>A0ABN7V2V7_GIGMA</name>
<dbReference type="InterPro" id="IPR001279">
    <property type="entry name" value="Metallo-B-lactamas"/>
</dbReference>
<evidence type="ECO:0000259" key="1">
    <source>
        <dbReference type="SMART" id="SM00849"/>
    </source>
</evidence>
<dbReference type="SMART" id="SM00849">
    <property type="entry name" value="Lactamase_B"/>
    <property type="match status" value="1"/>
</dbReference>
<sequence length="266" mass="30427">MSISTLQDYEKFIEIFPNLYRATFNLQFGPLHWPVSIFLINVEPSNNVWILIDTADPDNISKLFTALSQHFSKFPNYQLKYILLTHDHFDHTGSISRLLDEYEDIKLVLGEPESFLTNNKNVNGKIHTQQLTTVEGKITVDKDRIVMIKRGKEEEFEFFNILKPIFIADYNLEFISNNIGSISYLHNPTNCIMVGDSLMNLSTSQCSKPVITLPFTSTNSHLNSVKESIKNISRLEDVKIVFPAHDHSQNGLSINEVRAFADTLKT</sequence>
<evidence type="ECO:0000313" key="3">
    <source>
        <dbReference type="Proteomes" id="UP000789901"/>
    </source>
</evidence>
<gene>
    <name evidence="2" type="ORF">GMARGA_LOCUS13721</name>
</gene>